<proteinExistence type="inferred from homology"/>
<dbReference type="InterPro" id="IPR006683">
    <property type="entry name" value="Thioestr_dom"/>
</dbReference>
<keyword evidence="2 3" id="KW-0378">Hydrolase</keyword>
<dbReference type="PROSITE" id="PS51770">
    <property type="entry name" value="HOTDOG_ACOT"/>
    <property type="match status" value="2"/>
</dbReference>
<evidence type="ECO:0000256" key="3">
    <source>
        <dbReference type="PROSITE-ProRule" id="PRU01106"/>
    </source>
</evidence>
<reference evidence="5 6" key="1">
    <citation type="submission" date="2024-04" db="EMBL/GenBank/DDBJ databases">
        <title>Isolation of an actinomycete strain from pig manure.</title>
        <authorList>
            <person name="Gong T."/>
            <person name="Yu Z."/>
            <person name="An M."/>
            <person name="Wei C."/>
            <person name="Yang W."/>
            <person name="Liu L."/>
        </authorList>
    </citation>
    <scope>NUCLEOTIDE SEQUENCE [LARGE SCALE GENOMIC DNA]</scope>
    <source>
        <strain evidence="5 6">ZF39</strain>
    </source>
</reference>
<dbReference type="RefSeq" id="WP_425308057.1">
    <property type="nucleotide sequence ID" value="NZ_CP154795.1"/>
</dbReference>
<dbReference type="Pfam" id="PF03061">
    <property type="entry name" value="4HBT"/>
    <property type="match status" value="2"/>
</dbReference>
<dbReference type="EMBL" id="CP154795">
    <property type="protein sequence ID" value="XAN06625.1"/>
    <property type="molecule type" value="Genomic_DNA"/>
</dbReference>
<feature type="domain" description="HotDog ACOT-type" evidence="4">
    <location>
        <begin position="2"/>
        <end position="114"/>
    </location>
</feature>
<dbReference type="InterPro" id="IPR029069">
    <property type="entry name" value="HotDog_dom_sf"/>
</dbReference>
<evidence type="ECO:0000313" key="6">
    <source>
        <dbReference type="Proteomes" id="UP001442841"/>
    </source>
</evidence>
<dbReference type="PANTHER" id="PTHR11049">
    <property type="entry name" value="ACYL COENZYME A THIOESTER HYDROLASE"/>
    <property type="match status" value="1"/>
</dbReference>
<evidence type="ECO:0000259" key="4">
    <source>
        <dbReference type="PROSITE" id="PS51770"/>
    </source>
</evidence>
<gene>
    <name evidence="5" type="ORF">AADG42_04650</name>
</gene>
<dbReference type="PANTHER" id="PTHR11049:SF16">
    <property type="entry name" value="PROTEIN VDLD"/>
    <property type="match status" value="1"/>
</dbReference>
<evidence type="ECO:0000313" key="5">
    <source>
        <dbReference type="EMBL" id="XAN06625.1"/>
    </source>
</evidence>
<evidence type="ECO:0000256" key="1">
    <source>
        <dbReference type="ARBA" id="ARBA00010458"/>
    </source>
</evidence>
<comment type="similarity">
    <text evidence="1">Belongs to the acyl coenzyme A hydrolase family.</text>
</comment>
<dbReference type="SUPFAM" id="SSF54637">
    <property type="entry name" value="Thioesterase/thiol ester dehydrase-isomerase"/>
    <property type="match status" value="2"/>
</dbReference>
<protein>
    <submittedName>
        <fullName evidence="5">Acyl-CoA thioesterase</fullName>
    </submittedName>
</protein>
<feature type="domain" description="HotDog ACOT-type" evidence="4">
    <location>
        <begin position="161"/>
        <end position="273"/>
    </location>
</feature>
<organism evidence="5 6">
    <name type="scientific">Ammonicoccus fulvus</name>
    <dbReference type="NCBI Taxonomy" id="3138240"/>
    <lineage>
        <taxon>Bacteria</taxon>
        <taxon>Bacillati</taxon>
        <taxon>Actinomycetota</taxon>
        <taxon>Actinomycetes</taxon>
        <taxon>Propionibacteriales</taxon>
        <taxon>Propionibacteriaceae</taxon>
        <taxon>Ammonicoccus</taxon>
    </lineage>
</organism>
<dbReference type="InterPro" id="IPR033120">
    <property type="entry name" value="HOTDOG_ACOT"/>
</dbReference>
<name>A0ABZ3FPA4_9ACTN</name>
<accession>A0ABZ3FPA4</accession>
<keyword evidence="6" id="KW-1185">Reference proteome</keyword>
<sequence length="317" mass="34752">MANNELTFRFLAAPTDIGLQGKVPGGRVLEWIDKAAYGIAVAWAKRPTVTAYVGNVVFNHAIANGELVETNARIVRTGRTSMTILVTVNAGSPQTGEMHEACRCALVFVAIDEFGKGVEVPPFTPESELEKKFHADAEELDKSRKDIEKLMSRASYTDAGQGERITMRFLAKPTDVNWGGKVHGGTVMGWIDEAAYACAQRWTGGEAIAVYAGGVRFYRPMIIGHLVEIEARLLHTTDKTMHISVHVRTGDPTTRLMQDSCHCLMVLVGLDDQGEPTEVTQWRPTIGEDIALDKHAQDLQAARLSHGYMDLFVAPTS</sequence>
<dbReference type="Gene3D" id="3.10.129.10">
    <property type="entry name" value="Hotdog Thioesterase"/>
    <property type="match status" value="2"/>
</dbReference>
<dbReference type="CDD" id="cd03442">
    <property type="entry name" value="BFIT_BACH"/>
    <property type="match status" value="2"/>
</dbReference>
<dbReference type="Proteomes" id="UP001442841">
    <property type="component" value="Chromosome"/>
</dbReference>
<evidence type="ECO:0000256" key="2">
    <source>
        <dbReference type="ARBA" id="ARBA00022801"/>
    </source>
</evidence>
<dbReference type="InterPro" id="IPR040170">
    <property type="entry name" value="Cytosol_ACT"/>
</dbReference>